<keyword evidence="4" id="KW-0464">Manganese</keyword>
<protein>
    <recommendedName>
        <fullName evidence="5">DHHA2 domain-containing protein</fullName>
    </recommendedName>
</protein>
<dbReference type="Pfam" id="PF02833">
    <property type="entry name" value="DHHA2"/>
    <property type="match status" value="1"/>
</dbReference>
<evidence type="ECO:0000313" key="6">
    <source>
        <dbReference type="EMBL" id="TKA29537.1"/>
    </source>
</evidence>
<gene>
    <name evidence="6" type="ORF">B0A50_03550</name>
</gene>
<feature type="domain" description="DHHA2" evidence="5">
    <location>
        <begin position="257"/>
        <end position="412"/>
    </location>
</feature>
<dbReference type="InterPro" id="IPR004097">
    <property type="entry name" value="DHHA2"/>
</dbReference>
<dbReference type="Pfam" id="PF01368">
    <property type="entry name" value="DHH"/>
    <property type="match status" value="1"/>
</dbReference>
<dbReference type="OrthoDB" id="374045at2759"/>
<dbReference type="Gene3D" id="3.10.310.20">
    <property type="entry name" value="DHHA2 domain"/>
    <property type="match status" value="1"/>
</dbReference>
<evidence type="ECO:0000256" key="3">
    <source>
        <dbReference type="ARBA" id="ARBA00022801"/>
    </source>
</evidence>
<evidence type="ECO:0000313" key="7">
    <source>
        <dbReference type="Proteomes" id="UP000308549"/>
    </source>
</evidence>
<dbReference type="InterPro" id="IPR038763">
    <property type="entry name" value="DHH_sf"/>
</dbReference>
<keyword evidence="3" id="KW-0378">Hydrolase</keyword>
<dbReference type="PANTHER" id="PTHR12112:SF39">
    <property type="entry name" value="EG:152A3.5 PROTEIN (FBGN0003116_PN PROTEIN)"/>
    <property type="match status" value="1"/>
</dbReference>
<dbReference type="SMART" id="SM01131">
    <property type="entry name" value="DHHA2"/>
    <property type="match status" value="1"/>
</dbReference>
<dbReference type="Proteomes" id="UP000308549">
    <property type="component" value="Unassembled WGS sequence"/>
</dbReference>
<sequence>MSVRTFLVTAKRHLQQALKNQTEAFFVIGNESADLDSITSAIVYGYLQSSTLESRRAQRVVIPVTNIPAADLSLRPELTALLKHAGIVPSELITLDDLGSPPLPLSQTFWTLVDHNAFQGALGHHYKDSITACIDHHDDEHTVPSSADPRIITKTGSCTSLVTNHCRDAWDLIASSSSSIGAALGQSSEGLTDDAAFTTTWDAQLAKLALGSVLIDTYNLTDESKITDHDRKAARYLEARINASHKLGKDYDRQSFFAEITDAKSDLDSLGVEDVLRKDYKQWAENGVQLGMSSVVKPITWLQYKADEDFIKVLSRFAQSRELGLFAVMTAYTDDSGNFARQLLLISSSSDSKAQSAAETFQKKCSEELQLQDSETEVLSGGGEEGLWMHCWEQKNVKASRKRVGPLLREALR</sequence>
<dbReference type="EMBL" id="NAJL01000014">
    <property type="protein sequence ID" value="TKA29537.1"/>
    <property type="molecule type" value="Genomic_DNA"/>
</dbReference>
<organism evidence="6 7">
    <name type="scientific">Salinomyces thailandicus</name>
    <dbReference type="NCBI Taxonomy" id="706561"/>
    <lineage>
        <taxon>Eukaryota</taxon>
        <taxon>Fungi</taxon>
        <taxon>Dikarya</taxon>
        <taxon>Ascomycota</taxon>
        <taxon>Pezizomycotina</taxon>
        <taxon>Dothideomycetes</taxon>
        <taxon>Dothideomycetidae</taxon>
        <taxon>Mycosphaerellales</taxon>
        <taxon>Teratosphaeriaceae</taxon>
        <taxon>Salinomyces</taxon>
    </lineage>
</organism>
<dbReference type="SUPFAM" id="SSF64182">
    <property type="entry name" value="DHH phosphoesterases"/>
    <property type="match status" value="1"/>
</dbReference>
<dbReference type="GO" id="GO:0046872">
    <property type="term" value="F:metal ion binding"/>
    <property type="evidence" value="ECO:0007669"/>
    <property type="project" value="UniProtKB-KW"/>
</dbReference>
<dbReference type="GO" id="GO:0005737">
    <property type="term" value="C:cytoplasm"/>
    <property type="evidence" value="ECO:0007669"/>
    <property type="project" value="InterPro"/>
</dbReference>
<keyword evidence="2" id="KW-0479">Metal-binding</keyword>
<comment type="caution">
    <text evidence="6">The sequence shown here is derived from an EMBL/GenBank/DDBJ whole genome shotgun (WGS) entry which is preliminary data.</text>
</comment>
<dbReference type="InterPro" id="IPR001667">
    <property type="entry name" value="DDH_dom"/>
</dbReference>
<dbReference type="AlphaFoldDB" id="A0A4U0U3Y8"/>
<dbReference type="GO" id="GO:0004309">
    <property type="term" value="F:exopolyphosphatase activity"/>
    <property type="evidence" value="ECO:0007669"/>
    <property type="project" value="TreeGrafter"/>
</dbReference>
<dbReference type="InterPro" id="IPR038222">
    <property type="entry name" value="DHHA2_dom_sf"/>
</dbReference>
<accession>A0A4U0U3Y8</accession>
<evidence type="ECO:0000256" key="1">
    <source>
        <dbReference type="ARBA" id="ARBA00001936"/>
    </source>
</evidence>
<dbReference type="Gene3D" id="3.90.1640.10">
    <property type="entry name" value="inorganic pyrophosphatase (n-terminal core)"/>
    <property type="match status" value="1"/>
</dbReference>
<keyword evidence="7" id="KW-1185">Reference proteome</keyword>
<proteinExistence type="predicted"/>
<comment type="cofactor">
    <cofactor evidence="1">
        <name>Mn(2+)</name>
        <dbReference type="ChEBI" id="CHEBI:29035"/>
    </cofactor>
</comment>
<evidence type="ECO:0000256" key="2">
    <source>
        <dbReference type="ARBA" id="ARBA00022723"/>
    </source>
</evidence>
<dbReference type="PANTHER" id="PTHR12112">
    <property type="entry name" value="BNIP - RELATED"/>
    <property type="match status" value="1"/>
</dbReference>
<reference evidence="6 7" key="1">
    <citation type="submission" date="2017-03" db="EMBL/GenBank/DDBJ databases">
        <title>Genomes of endolithic fungi from Antarctica.</title>
        <authorList>
            <person name="Coleine C."/>
            <person name="Masonjones S."/>
            <person name="Stajich J.E."/>
        </authorList>
    </citation>
    <scope>NUCLEOTIDE SEQUENCE [LARGE SCALE GENOMIC DNA]</scope>
    <source>
        <strain evidence="6 7">CCFEE 6315</strain>
    </source>
</reference>
<evidence type="ECO:0000259" key="5">
    <source>
        <dbReference type="SMART" id="SM01131"/>
    </source>
</evidence>
<name>A0A4U0U3Y8_9PEZI</name>
<evidence type="ECO:0000256" key="4">
    <source>
        <dbReference type="ARBA" id="ARBA00023211"/>
    </source>
</evidence>